<feature type="region of interest" description="Disordered" evidence="1">
    <location>
        <begin position="1"/>
        <end position="47"/>
    </location>
</feature>
<feature type="compositionally biased region" description="Basic and acidic residues" evidence="1">
    <location>
        <begin position="1"/>
        <end position="22"/>
    </location>
</feature>
<evidence type="ECO:0000256" key="1">
    <source>
        <dbReference type="SAM" id="MobiDB-lite"/>
    </source>
</evidence>
<sequence>MRRGNGEEERDQEREGERDNGRGGEALRQGGMMGAGPMGGPPLLPRPMPGKTKVLSILDRARVAMEESYNEYEEPGYYEPPAPGPGFGGDFNGGAGDYYDSGYSGLRWLEAPRGLASRGIEGLISGHICIPPPGDIFSGGGGVAPDLPSKPNLNPLYIKSLNNGPNPLSLPPKKLYFPPFFLLNGMGLDLGLRIQDSRLGTTSAGEATRDHICKGAFSQQHLHGNGIVTTARGLVRACACRIAGMEQRLQEKRPVTTSAREHSPSGICMERDRNDCKGLGSGLRLQDSRLVTTTVALLNKSRNACRTEAFTISGLETARENTNASPVWIASNNRYAGSIPVSRERRKRPYFPYAPSQIEKTLAPRHQRAVP</sequence>
<evidence type="ECO:0000313" key="2">
    <source>
        <dbReference type="EMBL" id="KAL1115119.1"/>
    </source>
</evidence>
<name>A0ABD0XV41_9HEMI</name>
<comment type="caution">
    <text evidence="2">The sequence shown here is derived from an EMBL/GenBank/DDBJ whole genome shotgun (WGS) entry which is preliminary data.</text>
</comment>
<evidence type="ECO:0000313" key="3">
    <source>
        <dbReference type="Proteomes" id="UP001558652"/>
    </source>
</evidence>
<reference evidence="2 3" key="1">
    <citation type="submission" date="2024-07" db="EMBL/GenBank/DDBJ databases">
        <title>Chromosome-level genome assembly of the water stick insect Ranatra chinensis (Heteroptera: Nepidae).</title>
        <authorList>
            <person name="Liu X."/>
        </authorList>
    </citation>
    <scope>NUCLEOTIDE SEQUENCE [LARGE SCALE GENOMIC DNA]</scope>
    <source>
        <strain evidence="2">Cailab_2021Rc</strain>
        <tissue evidence="2">Muscle</tissue>
    </source>
</reference>
<proteinExistence type="predicted"/>
<dbReference type="Proteomes" id="UP001558652">
    <property type="component" value="Unassembled WGS sequence"/>
</dbReference>
<gene>
    <name evidence="2" type="ORF">AAG570_007150</name>
</gene>
<dbReference type="AlphaFoldDB" id="A0ABD0XV41"/>
<organism evidence="2 3">
    <name type="scientific">Ranatra chinensis</name>
    <dbReference type="NCBI Taxonomy" id="642074"/>
    <lineage>
        <taxon>Eukaryota</taxon>
        <taxon>Metazoa</taxon>
        <taxon>Ecdysozoa</taxon>
        <taxon>Arthropoda</taxon>
        <taxon>Hexapoda</taxon>
        <taxon>Insecta</taxon>
        <taxon>Pterygota</taxon>
        <taxon>Neoptera</taxon>
        <taxon>Paraneoptera</taxon>
        <taxon>Hemiptera</taxon>
        <taxon>Heteroptera</taxon>
        <taxon>Panheteroptera</taxon>
        <taxon>Nepomorpha</taxon>
        <taxon>Nepidae</taxon>
        <taxon>Ranatrinae</taxon>
        <taxon>Ranatra</taxon>
    </lineage>
</organism>
<protein>
    <submittedName>
        <fullName evidence="2">Uncharacterized protein</fullName>
    </submittedName>
</protein>
<keyword evidence="3" id="KW-1185">Reference proteome</keyword>
<accession>A0ABD0XV41</accession>
<dbReference type="EMBL" id="JBFDAA010000020">
    <property type="protein sequence ID" value="KAL1115119.1"/>
    <property type="molecule type" value="Genomic_DNA"/>
</dbReference>